<dbReference type="KEGG" id="amob:HG15A2_38160"/>
<dbReference type="InterPro" id="IPR036583">
    <property type="entry name" value="23S_rRNA_IVS_sf"/>
</dbReference>
<dbReference type="AlphaFoldDB" id="A0A517N0B8"/>
<evidence type="ECO:0008006" key="3">
    <source>
        <dbReference type="Google" id="ProtNLM"/>
    </source>
</evidence>
<evidence type="ECO:0000313" key="2">
    <source>
        <dbReference type="Proteomes" id="UP000319852"/>
    </source>
</evidence>
<reference evidence="1 2" key="1">
    <citation type="submission" date="2019-02" db="EMBL/GenBank/DDBJ databases">
        <title>Deep-cultivation of Planctomycetes and their phenomic and genomic characterization uncovers novel biology.</title>
        <authorList>
            <person name="Wiegand S."/>
            <person name="Jogler M."/>
            <person name="Boedeker C."/>
            <person name="Pinto D."/>
            <person name="Vollmers J."/>
            <person name="Rivas-Marin E."/>
            <person name="Kohn T."/>
            <person name="Peeters S.H."/>
            <person name="Heuer A."/>
            <person name="Rast P."/>
            <person name="Oberbeckmann S."/>
            <person name="Bunk B."/>
            <person name="Jeske O."/>
            <person name="Meyerdierks A."/>
            <person name="Storesund J.E."/>
            <person name="Kallscheuer N."/>
            <person name="Luecker S."/>
            <person name="Lage O.M."/>
            <person name="Pohl T."/>
            <person name="Merkel B.J."/>
            <person name="Hornburger P."/>
            <person name="Mueller R.-W."/>
            <person name="Bruemmer F."/>
            <person name="Labrenz M."/>
            <person name="Spormann A.M."/>
            <person name="Op den Camp H."/>
            <person name="Overmann J."/>
            <person name="Amann R."/>
            <person name="Jetten M.S.M."/>
            <person name="Mascher T."/>
            <person name="Medema M.H."/>
            <person name="Devos D.P."/>
            <person name="Kaster A.-K."/>
            <person name="Ovreas L."/>
            <person name="Rohde M."/>
            <person name="Galperin M.Y."/>
            <person name="Jogler C."/>
        </authorList>
    </citation>
    <scope>NUCLEOTIDE SEQUENCE [LARGE SCALE GENOMIC DNA]</scope>
    <source>
        <strain evidence="1 2">HG15A2</strain>
    </source>
</reference>
<dbReference type="InterPro" id="IPR012657">
    <property type="entry name" value="23S_rRNA-intervening_sequence"/>
</dbReference>
<name>A0A517N0B8_9BACT</name>
<dbReference type="Gene3D" id="1.20.1440.60">
    <property type="entry name" value="23S rRNA-intervening sequence"/>
    <property type="match status" value="1"/>
</dbReference>
<dbReference type="PANTHER" id="PTHR38471:SF2">
    <property type="entry name" value="FOUR HELIX BUNDLE PROTEIN"/>
    <property type="match status" value="1"/>
</dbReference>
<dbReference type="Proteomes" id="UP000319852">
    <property type="component" value="Chromosome"/>
</dbReference>
<keyword evidence="2" id="KW-1185">Reference proteome</keyword>
<organism evidence="1 2">
    <name type="scientific">Adhaeretor mobilis</name>
    <dbReference type="NCBI Taxonomy" id="1930276"/>
    <lineage>
        <taxon>Bacteria</taxon>
        <taxon>Pseudomonadati</taxon>
        <taxon>Planctomycetota</taxon>
        <taxon>Planctomycetia</taxon>
        <taxon>Pirellulales</taxon>
        <taxon>Lacipirellulaceae</taxon>
        <taxon>Adhaeretor</taxon>
    </lineage>
</organism>
<dbReference type="CDD" id="cd16377">
    <property type="entry name" value="23S_rRNA_IVP_like"/>
    <property type="match status" value="1"/>
</dbReference>
<dbReference type="RefSeq" id="WP_145062011.1">
    <property type="nucleotide sequence ID" value="NZ_CP036263.1"/>
</dbReference>
<dbReference type="PANTHER" id="PTHR38471">
    <property type="entry name" value="FOUR HELIX BUNDLE PROTEIN"/>
    <property type="match status" value="1"/>
</dbReference>
<gene>
    <name evidence="1" type="ORF">HG15A2_38160</name>
</gene>
<sequence>MQDFRNLEVWKLAHQFTLIVYEVTKVFPGDERFGLVSQLRRASCSIGSNLAEGCGRGSDADFARFVQMSQGSASEVDYQLLLSRDLGFLPDEEYQTITEKLGSTRRMLNALLSRLRKS</sequence>
<dbReference type="SUPFAM" id="SSF158446">
    <property type="entry name" value="IVS-encoded protein-like"/>
    <property type="match status" value="1"/>
</dbReference>
<dbReference type="EMBL" id="CP036263">
    <property type="protein sequence ID" value="QDT00478.1"/>
    <property type="molecule type" value="Genomic_DNA"/>
</dbReference>
<evidence type="ECO:0000313" key="1">
    <source>
        <dbReference type="EMBL" id="QDT00478.1"/>
    </source>
</evidence>
<accession>A0A517N0B8</accession>
<dbReference type="NCBIfam" id="TIGR02436">
    <property type="entry name" value="four helix bundle protein"/>
    <property type="match status" value="1"/>
</dbReference>
<proteinExistence type="predicted"/>
<dbReference type="Pfam" id="PF05635">
    <property type="entry name" value="23S_rRNA_IVP"/>
    <property type="match status" value="1"/>
</dbReference>
<dbReference type="OrthoDB" id="276165at2"/>
<protein>
    <recommendedName>
        <fullName evidence="3">Four helix bundle protein</fullName>
    </recommendedName>
</protein>